<keyword evidence="3" id="KW-1185">Reference proteome</keyword>
<gene>
    <name evidence="2" type="ORF">ACJIZ3_020591</name>
</gene>
<dbReference type="Proteomes" id="UP001634393">
    <property type="component" value="Unassembled WGS sequence"/>
</dbReference>
<reference evidence="2 3" key="1">
    <citation type="submission" date="2024-12" db="EMBL/GenBank/DDBJ databases">
        <title>The unique morphological basis and parallel evolutionary history of personate flowers in Penstemon.</title>
        <authorList>
            <person name="Depatie T.H."/>
            <person name="Wessinger C.A."/>
        </authorList>
    </citation>
    <scope>NUCLEOTIDE SEQUENCE [LARGE SCALE GENOMIC DNA]</scope>
    <source>
        <strain evidence="2">WTNN_2</strain>
        <tissue evidence="2">Leaf</tissue>
    </source>
</reference>
<organism evidence="2 3">
    <name type="scientific">Penstemon smallii</name>
    <dbReference type="NCBI Taxonomy" id="265156"/>
    <lineage>
        <taxon>Eukaryota</taxon>
        <taxon>Viridiplantae</taxon>
        <taxon>Streptophyta</taxon>
        <taxon>Embryophyta</taxon>
        <taxon>Tracheophyta</taxon>
        <taxon>Spermatophyta</taxon>
        <taxon>Magnoliopsida</taxon>
        <taxon>eudicotyledons</taxon>
        <taxon>Gunneridae</taxon>
        <taxon>Pentapetalae</taxon>
        <taxon>asterids</taxon>
        <taxon>lamiids</taxon>
        <taxon>Lamiales</taxon>
        <taxon>Plantaginaceae</taxon>
        <taxon>Cheloneae</taxon>
        <taxon>Penstemon</taxon>
    </lineage>
</organism>
<name>A0ABD3SJ91_9LAMI</name>
<dbReference type="AlphaFoldDB" id="A0ABD3SJ91"/>
<accession>A0ABD3SJ91</accession>
<protein>
    <submittedName>
        <fullName evidence="2">Uncharacterized protein</fullName>
    </submittedName>
</protein>
<evidence type="ECO:0000313" key="3">
    <source>
        <dbReference type="Proteomes" id="UP001634393"/>
    </source>
</evidence>
<dbReference type="PANTHER" id="PTHR37392:SF1">
    <property type="entry name" value="OS09G0556800 PROTEIN"/>
    <property type="match status" value="1"/>
</dbReference>
<feature type="compositionally biased region" description="Basic and acidic residues" evidence="1">
    <location>
        <begin position="266"/>
        <end position="275"/>
    </location>
</feature>
<dbReference type="PANTHER" id="PTHR37392">
    <property type="entry name" value="OS09G0556800 PROTEIN"/>
    <property type="match status" value="1"/>
</dbReference>
<evidence type="ECO:0000313" key="2">
    <source>
        <dbReference type="EMBL" id="KAL3824562.1"/>
    </source>
</evidence>
<proteinExistence type="predicted"/>
<dbReference type="EMBL" id="JBJXBP010000006">
    <property type="protein sequence ID" value="KAL3824562.1"/>
    <property type="molecule type" value="Genomic_DNA"/>
</dbReference>
<feature type="region of interest" description="Disordered" evidence="1">
    <location>
        <begin position="251"/>
        <end position="279"/>
    </location>
</feature>
<sequence length="526" mass="59693">MVHTYTPTYYTSLHDSITSICKNILPFSFKKRRIPAIEAAEQRLSKQQSDNLKWQQESFHQILNLMGLRKEGILPEAEVSAFKTHLLETLIASPIDHESSLILRDKLIFLQELFYANCITEDEYHSSKRPLLQRLAVQGAEIEASDVIVGAQKKTSNEEWSVIDLKEDKNLLNPEILMSKNKLKEGSSIKKLKGAVSVLGFVSPDKNGKSEVKNVNNAVKNNNIRPMDKNILYQSTENPFWNSGLNEKESESKSILMMESSPAPSKVEKQSGSEKGKRKPFKTLFQRDQKECETIDFEEKEKVKSVKRTWGFDGFKKWKKNESADETVPLSLSEKSDGEIYTGQLVEKPIGEGPDTKQMKRKLHPNGAPTDFFVDKVLGDNNIKKELSSIQTELSAKNPNAHLSDDQIEAISTRLSVDHADLKKFFPKSRCDRHGDVVLDVVKKEFKDHVGEMGNSSIIAKEKNNSKRWTTFDDEENSHPNLFASPPENHSYSFMKQASFSASKNARSSMNSSIDKGFKYNPFFDM</sequence>
<comment type="caution">
    <text evidence="2">The sequence shown here is derived from an EMBL/GenBank/DDBJ whole genome shotgun (WGS) entry which is preliminary data.</text>
</comment>
<evidence type="ECO:0000256" key="1">
    <source>
        <dbReference type="SAM" id="MobiDB-lite"/>
    </source>
</evidence>